<evidence type="ECO:0000259" key="5">
    <source>
        <dbReference type="SMART" id="SM00702"/>
    </source>
</evidence>
<evidence type="ECO:0000256" key="3">
    <source>
        <dbReference type="ARBA" id="ARBA00022964"/>
    </source>
</evidence>
<keyword evidence="4" id="KW-0560">Oxidoreductase</keyword>
<feature type="domain" description="Prolyl 4-hydroxylase alpha subunit" evidence="5">
    <location>
        <begin position="155"/>
        <end position="305"/>
    </location>
</feature>
<reference evidence="6" key="1">
    <citation type="submission" date="2021-01" db="EMBL/GenBank/DDBJ databases">
        <authorList>
            <person name="Bezrukov I."/>
        </authorList>
    </citation>
    <scope>NUCLEOTIDE SEQUENCE</scope>
</reference>
<dbReference type="GO" id="GO:0031418">
    <property type="term" value="F:L-ascorbic acid binding"/>
    <property type="evidence" value="ECO:0007669"/>
    <property type="project" value="UniProtKB-KW"/>
</dbReference>
<gene>
    <name evidence="6" type="ORF">AARE701A_LOCUS3161</name>
</gene>
<dbReference type="PANTHER" id="PTHR24014">
    <property type="entry name" value="2-OXOGLUTARATE AND IRON-DEPENDENT OXYGENASE DOMAIN-CONTAINING PROTEIN 2"/>
    <property type="match status" value="1"/>
</dbReference>
<name>A0A8S1ZK34_ARAAE</name>
<dbReference type="GO" id="GO:0005506">
    <property type="term" value="F:iron ion binding"/>
    <property type="evidence" value="ECO:0007669"/>
    <property type="project" value="InterPro"/>
</dbReference>
<dbReference type="InterPro" id="IPR006620">
    <property type="entry name" value="Pro_4_hyd_alph"/>
</dbReference>
<protein>
    <recommendedName>
        <fullName evidence="5">Prolyl 4-hydroxylase alpha subunit domain-containing protein</fullName>
    </recommendedName>
</protein>
<evidence type="ECO:0000256" key="1">
    <source>
        <dbReference type="ARBA" id="ARBA00001961"/>
    </source>
</evidence>
<keyword evidence="7" id="KW-1185">Reference proteome</keyword>
<keyword evidence="2" id="KW-0847">Vitamin C</keyword>
<proteinExistence type="predicted"/>
<dbReference type="EMBL" id="LR999451">
    <property type="protein sequence ID" value="CAE5959657.1"/>
    <property type="molecule type" value="Genomic_DNA"/>
</dbReference>
<dbReference type="PANTHER" id="PTHR24014:SF4">
    <property type="entry name" value="2-OXOGLUTARATE AND IRON-DEPENDENT OXYGENASE DOMAIN-CONTAINING PROTEIN 2"/>
    <property type="match status" value="1"/>
</dbReference>
<dbReference type="GO" id="GO:0051213">
    <property type="term" value="F:dioxygenase activity"/>
    <property type="evidence" value="ECO:0007669"/>
    <property type="project" value="UniProtKB-KW"/>
</dbReference>
<organism evidence="6 7">
    <name type="scientific">Arabidopsis arenosa</name>
    <name type="common">Sand rock-cress</name>
    <name type="synonym">Cardaminopsis arenosa</name>
    <dbReference type="NCBI Taxonomy" id="38785"/>
    <lineage>
        <taxon>Eukaryota</taxon>
        <taxon>Viridiplantae</taxon>
        <taxon>Streptophyta</taxon>
        <taxon>Embryophyta</taxon>
        <taxon>Tracheophyta</taxon>
        <taxon>Spermatophyta</taxon>
        <taxon>Magnoliopsida</taxon>
        <taxon>eudicotyledons</taxon>
        <taxon>Gunneridae</taxon>
        <taxon>Pentapetalae</taxon>
        <taxon>rosids</taxon>
        <taxon>malvids</taxon>
        <taxon>Brassicales</taxon>
        <taxon>Brassicaceae</taxon>
        <taxon>Camelineae</taxon>
        <taxon>Arabidopsis</taxon>
    </lineage>
</organism>
<dbReference type="SMART" id="SM00702">
    <property type="entry name" value="P4Hc"/>
    <property type="match status" value="1"/>
</dbReference>
<dbReference type="Proteomes" id="UP000682877">
    <property type="component" value="Chromosome 1"/>
</dbReference>
<dbReference type="AlphaFoldDB" id="A0A8S1ZK34"/>
<dbReference type="GO" id="GO:0016705">
    <property type="term" value="F:oxidoreductase activity, acting on paired donors, with incorporation or reduction of molecular oxygen"/>
    <property type="evidence" value="ECO:0007669"/>
    <property type="project" value="InterPro"/>
</dbReference>
<evidence type="ECO:0000313" key="6">
    <source>
        <dbReference type="EMBL" id="CAE5959657.1"/>
    </source>
</evidence>
<evidence type="ECO:0000256" key="2">
    <source>
        <dbReference type="ARBA" id="ARBA00022896"/>
    </source>
</evidence>
<dbReference type="Pfam" id="PF25238">
    <property type="entry name" value="OGFOD2-like"/>
    <property type="match status" value="1"/>
</dbReference>
<sequence length="350" mass="40881">MMVDGDETVEGGDSQSSDLLQMNTAAATTEMAIPRLNLFPNKNHISDSYDDLELEFSSSILRSLEKYLPMDMLTANREEKGKFMSDILGKYISREECSQAKRRKTYRQEITSNYQPRFKGLYKLDPKLFLLPSFRKAISENTEESFRRIISEPFPGVFVFKMFQPEFFEKLLVEVENFRKWAHETNFTIRRPDNTIFFPEVCGTMFDSHYGFLTENGEDRDADVDFHVEDSEVTLNVCLSKQGEGGEIFFEGTRCKKHMDTDPKPEEYFDYCHIPGQAIIHRGCHRHGARATTFGRRANMILWCQNSLFREMQTYEPEFSDWCGQCVHEMKEKESQILAAKRRELIRIES</sequence>
<evidence type="ECO:0000256" key="4">
    <source>
        <dbReference type="ARBA" id="ARBA00023002"/>
    </source>
</evidence>
<keyword evidence="3" id="KW-0223">Dioxygenase</keyword>
<comment type="cofactor">
    <cofactor evidence="1">
        <name>L-ascorbate</name>
        <dbReference type="ChEBI" id="CHEBI:38290"/>
    </cofactor>
</comment>
<evidence type="ECO:0000313" key="7">
    <source>
        <dbReference type="Proteomes" id="UP000682877"/>
    </source>
</evidence>
<accession>A0A8S1ZK34</accession>